<dbReference type="InParanoid" id="A0A1S2ZF59"/>
<dbReference type="PIRSF" id="PIRSF038096">
    <property type="entry name" value="Siva_cd27_bd"/>
    <property type="match status" value="1"/>
</dbReference>
<feature type="modified residue" description="Phosphotyrosine; by ABL2" evidence="2">
    <location>
        <position position="34"/>
    </location>
</feature>
<evidence type="ECO:0000256" key="2">
    <source>
        <dbReference type="PIRSR" id="PIRSR038096-1"/>
    </source>
</evidence>
<evidence type="ECO:0000313" key="3">
    <source>
        <dbReference type="Proteomes" id="UP001652624"/>
    </source>
</evidence>
<dbReference type="InterPro" id="IPR022773">
    <property type="entry name" value="Siva"/>
</dbReference>
<gene>
    <name evidence="4" type="primary">SIVA1</name>
</gene>
<organism evidence="3 4">
    <name type="scientific">Erinaceus europaeus</name>
    <name type="common">Western European hedgehog</name>
    <dbReference type="NCBI Taxonomy" id="9365"/>
    <lineage>
        <taxon>Eukaryota</taxon>
        <taxon>Metazoa</taxon>
        <taxon>Chordata</taxon>
        <taxon>Craniata</taxon>
        <taxon>Vertebrata</taxon>
        <taxon>Euteleostomi</taxon>
        <taxon>Mammalia</taxon>
        <taxon>Eutheria</taxon>
        <taxon>Laurasiatheria</taxon>
        <taxon>Eulipotyphla</taxon>
        <taxon>Erinaceidae</taxon>
        <taxon>Erinaceinae</taxon>
        <taxon>Erinaceus</taxon>
    </lineage>
</organism>
<dbReference type="OrthoDB" id="60860at2759"/>
<comment type="cofactor">
    <cofactor evidence="1">
        <name>Zn(2+)</name>
        <dbReference type="ChEBI" id="CHEBI:29105"/>
    </cofactor>
</comment>
<comment type="function">
    <text evidence="1">Induces CD27-mediated apoptosis. Inhibits BCL2L1 isoform Bcl-x(L) anti-apoptotic activity. Inhibits activation of NF-kappa-B and promotes T-cell receptor-mediated apoptosis.</text>
</comment>
<keyword evidence="1" id="KW-0479">Metal-binding</keyword>
<evidence type="ECO:0000256" key="1">
    <source>
        <dbReference type="PIRNR" id="PIRNR038096"/>
    </source>
</evidence>
<dbReference type="GO" id="GO:0046872">
    <property type="term" value="F:metal ion binding"/>
    <property type="evidence" value="ECO:0007669"/>
    <property type="project" value="UniProtKB-KW"/>
</dbReference>
<evidence type="ECO:0000313" key="4">
    <source>
        <dbReference type="RefSeq" id="XP_007518426.3"/>
    </source>
</evidence>
<dbReference type="FunCoup" id="A0A1S2ZF59">
    <property type="interactions" value="1124"/>
</dbReference>
<accession>A0A1S2ZF59</accession>
<dbReference type="GO" id="GO:0005737">
    <property type="term" value="C:cytoplasm"/>
    <property type="evidence" value="ECO:0007669"/>
    <property type="project" value="UniProtKB-SubCell"/>
</dbReference>
<keyword evidence="1" id="KW-0053">Apoptosis</keyword>
<dbReference type="PANTHER" id="PTHR14365">
    <property type="entry name" value="APOPTOSIS REGULATORY PROTEIN SIVA"/>
    <property type="match status" value="1"/>
</dbReference>
<dbReference type="GeneID" id="103109314"/>
<name>A0A1S2ZF59_ERIEU</name>
<keyword evidence="1" id="KW-0963">Cytoplasm</keyword>
<keyword evidence="1" id="KW-0539">Nucleus</keyword>
<comment type="PTM">
    <text evidence="2">Phosphorylated by ABL2/ARG in response to oxidative stress.</text>
</comment>
<dbReference type="CTD" id="10572"/>
<proteinExistence type="predicted"/>
<dbReference type="GO" id="GO:0005175">
    <property type="term" value="F:CD27 receptor binding"/>
    <property type="evidence" value="ECO:0007669"/>
    <property type="project" value="TreeGrafter"/>
</dbReference>
<protein>
    <recommendedName>
        <fullName evidence="1">Apoptosis regulatory protein Siva</fullName>
    </recommendedName>
</protein>
<sequence>MPKRGCPFADAAPLQLKVRVGPRELSRGVCAERYSREIFEKTRQLLFRGAQAYTDHAWEEGCAVVQLPGSPKPGPTETPRAARGQMLIGPDGRLTRARAQASEVEPLRVHRPCSSCVRAADGNAACSQCERALCGRCLRTCRSCGAPACAMCALVDCTEFHEKVLCASCAVLEA</sequence>
<dbReference type="AlphaFoldDB" id="A0A1S2ZF59"/>
<dbReference type="GO" id="GO:0097191">
    <property type="term" value="P:extrinsic apoptotic signaling pathway"/>
    <property type="evidence" value="ECO:0007669"/>
    <property type="project" value="TreeGrafter"/>
</dbReference>
<dbReference type="Proteomes" id="UP001652624">
    <property type="component" value="Chromosome 22"/>
</dbReference>
<dbReference type="GO" id="GO:0005634">
    <property type="term" value="C:nucleus"/>
    <property type="evidence" value="ECO:0007669"/>
    <property type="project" value="UniProtKB-SubCell"/>
</dbReference>
<keyword evidence="3" id="KW-1185">Reference proteome</keyword>
<dbReference type="PANTHER" id="PTHR14365:SF1">
    <property type="entry name" value="APOPTOSIS REGULATORY PROTEIN SIVA"/>
    <property type="match status" value="1"/>
</dbReference>
<reference evidence="4" key="1">
    <citation type="submission" date="2025-08" db="UniProtKB">
        <authorList>
            <consortium name="RefSeq"/>
        </authorList>
    </citation>
    <scope>IDENTIFICATION</scope>
</reference>
<dbReference type="Pfam" id="PF05458">
    <property type="entry name" value="Siva"/>
    <property type="match status" value="1"/>
</dbReference>
<dbReference type="eggNOG" id="ENOG502S2B7">
    <property type="taxonomic scope" value="Eukaryota"/>
</dbReference>
<dbReference type="RefSeq" id="XP_007518426.3">
    <property type="nucleotide sequence ID" value="XM_007518364.3"/>
</dbReference>
<comment type="subcellular location">
    <subcellularLocation>
        <location evidence="1">Cytoplasm</location>
    </subcellularLocation>
    <subcellularLocation>
        <location evidence="1">Nucleus</location>
    </subcellularLocation>
</comment>